<feature type="transmembrane region" description="Helical" evidence="7">
    <location>
        <begin position="25"/>
        <end position="47"/>
    </location>
</feature>
<dbReference type="InterPro" id="IPR049326">
    <property type="entry name" value="Rhodopsin_dom_fungi"/>
</dbReference>
<evidence type="ECO:0000256" key="5">
    <source>
        <dbReference type="ARBA" id="ARBA00038359"/>
    </source>
</evidence>
<dbReference type="GO" id="GO:0016020">
    <property type="term" value="C:membrane"/>
    <property type="evidence" value="ECO:0007669"/>
    <property type="project" value="UniProtKB-SubCell"/>
</dbReference>
<feature type="transmembrane region" description="Helical" evidence="7">
    <location>
        <begin position="229"/>
        <end position="247"/>
    </location>
</feature>
<evidence type="ECO:0000313" key="10">
    <source>
        <dbReference type="Proteomes" id="UP001056012"/>
    </source>
</evidence>
<dbReference type="OrthoDB" id="5022096at2759"/>
<accession>A0A9Q9DV46</accession>
<comment type="similarity">
    <text evidence="5">Belongs to the SAT4 family.</text>
</comment>
<evidence type="ECO:0000256" key="4">
    <source>
        <dbReference type="ARBA" id="ARBA00023136"/>
    </source>
</evidence>
<reference evidence="9" key="1">
    <citation type="submission" date="2021-12" db="EMBL/GenBank/DDBJ databases">
        <title>Curvularia clavata genome.</title>
        <authorList>
            <person name="Cao Y."/>
        </authorList>
    </citation>
    <scope>NUCLEOTIDE SEQUENCE</scope>
    <source>
        <strain evidence="9">Yc1106</strain>
    </source>
</reference>
<name>A0A9Q9DV46_CURCL</name>
<dbReference type="Proteomes" id="UP001056012">
    <property type="component" value="Chromosome 6"/>
</dbReference>
<dbReference type="Pfam" id="PF20684">
    <property type="entry name" value="Fung_rhodopsin"/>
    <property type="match status" value="1"/>
</dbReference>
<evidence type="ECO:0000256" key="7">
    <source>
        <dbReference type="SAM" id="Phobius"/>
    </source>
</evidence>
<sequence length="553" mass="60222">MGGDARAVSSSALPHASLAQDQGPLHLAIIVTLILIALVIYSLRVFTRVRLLRSFGLDDVFMFLAALCAVGIFIVFTGSVELGLGQKYEDVASSASNSKEIGPWVLALKSITIFGLGLLKLSAAFTLLPESNSKLHAYVYICRGILIMGTTFVVVCQTLEWCASLLVQCAPLSAVWDLSYSENVTCMSQTESQHWAMANHVTSACTSFVLVFCAIPTVLDPSFKAGARLYLTAVTAVGLFSCVAAVVRVGMVMTSWAEIGDRGRYDLVFMTWGAVELMTAIIAVNLGTLIPLGGVSKTPKAATQTSRPVPKISSPVAGSAVHVSHGDVDSIFSAGRDGGSKPKSQYRDSVQTITYRPNTAYFPSGYNNTGITRFHDDESNLDFDIEAPSTRSPRKLRKPCPTSRFSGSTTYTIDTRRTSDWSQFSGFTYYSQSSPEFGNTQENTDLTRVGATELAEIVEQPVREREGEAETATQQTEIRVFSEEEGRSGDFPAIFLESDSKYGYTQMFCFKAKGKRTPIHKDNGSSQTTRDCAYREPICATHLDNESAQRFCT</sequence>
<dbReference type="InterPro" id="IPR052337">
    <property type="entry name" value="SAT4-like"/>
</dbReference>
<feature type="domain" description="Rhodopsin" evidence="8">
    <location>
        <begin position="43"/>
        <end position="291"/>
    </location>
</feature>
<feature type="transmembrane region" description="Helical" evidence="7">
    <location>
        <begin position="59"/>
        <end position="84"/>
    </location>
</feature>
<organism evidence="9 10">
    <name type="scientific">Curvularia clavata</name>
    <dbReference type="NCBI Taxonomy" id="95742"/>
    <lineage>
        <taxon>Eukaryota</taxon>
        <taxon>Fungi</taxon>
        <taxon>Dikarya</taxon>
        <taxon>Ascomycota</taxon>
        <taxon>Pezizomycotina</taxon>
        <taxon>Dothideomycetes</taxon>
        <taxon>Pleosporomycetidae</taxon>
        <taxon>Pleosporales</taxon>
        <taxon>Pleosporineae</taxon>
        <taxon>Pleosporaceae</taxon>
        <taxon>Curvularia</taxon>
    </lineage>
</organism>
<keyword evidence="4 7" id="KW-0472">Membrane</keyword>
<feature type="transmembrane region" description="Helical" evidence="7">
    <location>
        <begin position="267"/>
        <end position="290"/>
    </location>
</feature>
<evidence type="ECO:0000256" key="6">
    <source>
        <dbReference type="SAM" id="MobiDB-lite"/>
    </source>
</evidence>
<dbReference type="EMBL" id="CP089279">
    <property type="protein sequence ID" value="USP80467.1"/>
    <property type="molecule type" value="Genomic_DNA"/>
</dbReference>
<evidence type="ECO:0000256" key="1">
    <source>
        <dbReference type="ARBA" id="ARBA00004141"/>
    </source>
</evidence>
<dbReference type="PANTHER" id="PTHR33048:SF167">
    <property type="entry name" value="INTEGRAL MEMBRANE PROTEIN"/>
    <property type="match status" value="1"/>
</dbReference>
<feature type="transmembrane region" description="Helical" evidence="7">
    <location>
        <begin position="104"/>
        <end position="128"/>
    </location>
</feature>
<feature type="transmembrane region" description="Helical" evidence="7">
    <location>
        <begin position="135"/>
        <end position="155"/>
    </location>
</feature>
<keyword evidence="2 7" id="KW-0812">Transmembrane</keyword>
<dbReference type="AlphaFoldDB" id="A0A9Q9DV46"/>
<keyword evidence="3 7" id="KW-1133">Transmembrane helix</keyword>
<evidence type="ECO:0000313" key="9">
    <source>
        <dbReference type="EMBL" id="USP80467.1"/>
    </source>
</evidence>
<gene>
    <name evidence="9" type="ORF">yc1106_07741</name>
</gene>
<proteinExistence type="inferred from homology"/>
<dbReference type="VEuPathDB" id="FungiDB:yc1106_07741"/>
<evidence type="ECO:0000259" key="8">
    <source>
        <dbReference type="Pfam" id="PF20684"/>
    </source>
</evidence>
<protein>
    <recommendedName>
        <fullName evidence="8">Rhodopsin domain-containing protein</fullName>
    </recommendedName>
</protein>
<evidence type="ECO:0000256" key="2">
    <source>
        <dbReference type="ARBA" id="ARBA00022692"/>
    </source>
</evidence>
<comment type="subcellular location">
    <subcellularLocation>
        <location evidence="1">Membrane</location>
        <topology evidence="1">Multi-pass membrane protein</topology>
    </subcellularLocation>
</comment>
<dbReference type="PANTHER" id="PTHR33048">
    <property type="entry name" value="PTH11-LIKE INTEGRAL MEMBRANE PROTEIN (AFU_ORTHOLOGUE AFUA_5G11245)"/>
    <property type="match status" value="1"/>
</dbReference>
<evidence type="ECO:0000256" key="3">
    <source>
        <dbReference type="ARBA" id="ARBA00022989"/>
    </source>
</evidence>
<feature type="region of interest" description="Disordered" evidence="6">
    <location>
        <begin position="390"/>
        <end position="409"/>
    </location>
</feature>
<feature type="transmembrane region" description="Helical" evidence="7">
    <location>
        <begin position="197"/>
        <end position="217"/>
    </location>
</feature>
<keyword evidence="10" id="KW-1185">Reference proteome</keyword>